<keyword evidence="11" id="KW-1185">Reference proteome</keyword>
<sequence length="531" mass="55193">MTPAFPLGVGASWLRLVAVFVTGVGCVFTGAGVGGRAGWWSGIGVAGLIAVAALVRWRGAGLLDLGWAALGWPHHGLDEQGGELGDYSRTFGPAQGVGIRGVGADAVAVVAVDGPPHSPSVLDYGRVESLVKLPLAALAKGLQQCDVRLDGVDILSSGSRRAPQSHHPYSPVYSSEVGDHPAVGQRRTYLVVRFNAVRGAAAVLWRESVAATVSAAAEWLAAELTNMRLPARVLTAEQIRDADAVLLAGIEASSVRPGWGRLRHSGGYVHTYWVSPGDICTATLDRLWAPDTDATVVSVQLRRTDNGETTVGVMVRYHTGAPLAAPPLTGLNPLSGRHDVGLLAGLARPGPAPKVPCRVLGAEETITMPVAATGIIIGSTTTGHPLLVDLADPTAGSLVTVCGEFALTVQVALRAAATGYQVLVCSGQPQRWREATAAGLQVVGPGGLGVSLPPSRLAWLVVYDGVDAPTPAAAAVTVRRVGPGAGSTADVHIEQDSPATAVIRTWAFQYRLRIDLSYERRLIGTKSRHAA</sequence>
<name>A0A1X1Y878_9MYCO</name>
<feature type="region of interest" description="Disordered" evidence="7">
    <location>
        <begin position="158"/>
        <end position="177"/>
    </location>
</feature>
<dbReference type="OrthoDB" id="4152590at2"/>
<keyword evidence="6 8" id="KW-0472">Membrane</keyword>
<protein>
    <recommendedName>
        <fullName evidence="9">Type VII secretion system protein EccE domain-containing protein</fullName>
    </recommendedName>
</protein>
<keyword evidence="3" id="KW-1003">Cell membrane</keyword>
<evidence type="ECO:0000256" key="1">
    <source>
        <dbReference type="ARBA" id="ARBA00004236"/>
    </source>
</evidence>
<accession>A0A1X1Y878</accession>
<evidence type="ECO:0000256" key="3">
    <source>
        <dbReference type="ARBA" id="ARBA00022475"/>
    </source>
</evidence>
<dbReference type="EMBL" id="LQPE01000050">
    <property type="protein sequence ID" value="ORW07220.1"/>
    <property type="molecule type" value="Genomic_DNA"/>
</dbReference>
<dbReference type="NCBIfam" id="TIGR03923">
    <property type="entry name" value="T7SS_EccE"/>
    <property type="match status" value="1"/>
</dbReference>
<evidence type="ECO:0000256" key="8">
    <source>
        <dbReference type="SAM" id="Phobius"/>
    </source>
</evidence>
<evidence type="ECO:0000313" key="11">
    <source>
        <dbReference type="Proteomes" id="UP000193487"/>
    </source>
</evidence>
<comment type="similarity">
    <text evidence="2">Belongs to the EccE family.</text>
</comment>
<dbReference type="RefSeq" id="WP_158089875.1">
    <property type="nucleotide sequence ID" value="NZ_LQPE01000050.1"/>
</dbReference>
<evidence type="ECO:0000259" key="9">
    <source>
        <dbReference type="Pfam" id="PF11203"/>
    </source>
</evidence>
<evidence type="ECO:0000256" key="4">
    <source>
        <dbReference type="ARBA" id="ARBA00022692"/>
    </source>
</evidence>
<feature type="transmembrane region" description="Helical" evidence="8">
    <location>
        <begin position="12"/>
        <end position="31"/>
    </location>
</feature>
<evidence type="ECO:0000256" key="7">
    <source>
        <dbReference type="SAM" id="MobiDB-lite"/>
    </source>
</evidence>
<gene>
    <name evidence="10" type="ORF">AWC14_25130</name>
</gene>
<feature type="domain" description="Type VII secretion system protein EccE" evidence="9">
    <location>
        <begin position="182"/>
        <end position="274"/>
    </location>
</feature>
<organism evidence="10 11">
    <name type="scientific">Mycobacterium kyorinense</name>
    <dbReference type="NCBI Taxonomy" id="487514"/>
    <lineage>
        <taxon>Bacteria</taxon>
        <taxon>Bacillati</taxon>
        <taxon>Actinomycetota</taxon>
        <taxon>Actinomycetes</taxon>
        <taxon>Mycobacteriales</taxon>
        <taxon>Mycobacteriaceae</taxon>
        <taxon>Mycobacterium</taxon>
    </lineage>
</organism>
<comment type="subcellular location">
    <subcellularLocation>
        <location evidence="1">Cell membrane</location>
    </subcellularLocation>
</comment>
<dbReference type="Proteomes" id="UP000193487">
    <property type="component" value="Unassembled WGS sequence"/>
</dbReference>
<dbReference type="InterPro" id="IPR021368">
    <property type="entry name" value="T7SS_EccE"/>
</dbReference>
<comment type="caution">
    <text evidence="10">The sequence shown here is derived from an EMBL/GenBank/DDBJ whole genome shotgun (WGS) entry which is preliminary data.</text>
</comment>
<feature type="transmembrane region" description="Helical" evidence="8">
    <location>
        <begin position="37"/>
        <end position="55"/>
    </location>
</feature>
<evidence type="ECO:0000313" key="10">
    <source>
        <dbReference type="EMBL" id="ORW07220.1"/>
    </source>
</evidence>
<dbReference type="Pfam" id="PF11203">
    <property type="entry name" value="EccE"/>
    <property type="match status" value="1"/>
</dbReference>
<evidence type="ECO:0000256" key="5">
    <source>
        <dbReference type="ARBA" id="ARBA00022989"/>
    </source>
</evidence>
<evidence type="ECO:0000256" key="6">
    <source>
        <dbReference type="ARBA" id="ARBA00023136"/>
    </source>
</evidence>
<keyword evidence="5 8" id="KW-1133">Transmembrane helix</keyword>
<dbReference type="InterPro" id="IPR050051">
    <property type="entry name" value="EccE_dom"/>
</dbReference>
<evidence type="ECO:0000256" key="2">
    <source>
        <dbReference type="ARBA" id="ARBA00007759"/>
    </source>
</evidence>
<dbReference type="AlphaFoldDB" id="A0A1X1Y878"/>
<keyword evidence="4 8" id="KW-0812">Transmembrane</keyword>
<proteinExistence type="inferred from homology"/>
<reference evidence="10 11" key="1">
    <citation type="submission" date="2016-01" db="EMBL/GenBank/DDBJ databases">
        <title>The new phylogeny of the genus Mycobacterium.</title>
        <authorList>
            <person name="Tarcisio F."/>
            <person name="Conor M."/>
            <person name="Antonella G."/>
            <person name="Elisabetta G."/>
            <person name="Giulia F.S."/>
            <person name="Sara T."/>
            <person name="Anna F."/>
            <person name="Clotilde B."/>
            <person name="Roberto B."/>
            <person name="Veronica D.S."/>
            <person name="Fabio R."/>
            <person name="Monica P."/>
            <person name="Olivier J."/>
            <person name="Enrico T."/>
            <person name="Nicola S."/>
        </authorList>
    </citation>
    <scope>NUCLEOTIDE SEQUENCE [LARGE SCALE GENOMIC DNA]</scope>
    <source>
        <strain evidence="10 11">DSM 45166</strain>
    </source>
</reference>
<dbReference type="GO" id="GO:0005886">
    <property type="term" value="C:plasma membrane"/>
    <property type="evidence" value="ECO:0007669"/>
    <property type="project" value="UniProtKB-SubCell"/>
</dbReference>